<dbReference type="Proteomes" id="UP000323597">
    <property type="component" value="Chromosome D08"/>
</dbReference>
<dbReference type="EMBL" id="CM017656">
    <property type="protein sequence ID" value="TYI68927.1"/>
    <property type="molecule type" value="Genomic_DNA"/>
</dbReference>
<name>A0A5D2TUI7_GOSMU</name>
<keyword evidence="2" id="KW-1185">Reference proteome</keyword>
<protein>
    <submittedName>
        <fullName evidence="1">Uncharacterized protein</fullName>
    </submittedName>
</protein>
<gene>
    <name evidence="1" type="ORF">E1A91_D08G119800v1</name>
</gene>
<evidence type="ECO:0000313" key="1">
    <source>
        <dbReference type="EMBL" id="TYI68927.1"/>
    </source>
</evidence>
<reference evidence="1 2" key="1">
    <citation type="submission" date="2019-07" db="EMBL/GenBank/DDBJ databases">
        <title>WGS assembly of Gossypium mustelinum.</title>
        <authorList>
            <person name="Chen Z.J."/>
            <person name="Sreedasyam A."/>
            <person name="Ando A."/>
            <person name="Song Q."/>
            <person name="De L."/>
            <person name="Hulse-Kemp A."/>
            <person name="Ding M."/>
            <person name="Ye W."/>
            <person name="Kirkbride R."/>
            <person name="Jenkins J."/>
            <person name="Plott C."/>
            <person name="Lovell J."/>
            <person name="Lin Y.-M."/>
            <person name="Vaughn R."/>
            <person name="Liu B."/>
            <person name="Li W."/>
            <person name="Simpson S."/>
            <person name="Scheffler B."/>
            <person name="Saski C."/>
            <person name="Grover C."/>
            <person name="Hu G."/>
            <person name="Conover J."/>
            <person name="Carlson J."/>
            <person name="Shu S."/>
            <person name="Boston L."/>
            <person name="Williams M."/>
            <person name="Peterson D."/>
            <person name="Mcgee K."/>
            <person name="Jones D."/>
            <person name="Wendel J."/>
            <person name="Stelly D."/>
            <person name="Grimwood J."/>
            <person name="Schmutz J."/>
        </authorList>
    </citation>
    <scope>NUCLEOTIDE SEQUENCE [LARGE SCALE GENOMIC DNA]</scope>
    <source>
        <strain evidence="1">1408120.09</strain>
    </source>
</reference>
<sequence length="91" mass="10340">MNPSLLCFQFSHRRCKFQRARCLPPAPIRADRYLSLLFIADYGKRKRYRLGGSARVRWCSTRGGKAWLLAALGIVVADLFRASGLGFRHLG</sequence>
<accession>A0A5D2TUI7</accession>
<proteinExistence type="predicted"/>
<evidence type="ECO:0000313" key="2">
    <source>
        <dbReference type="Proteomes" id="UP000323597"/>
    </source>
</evidence>
<organism evidence="1 2">
    <name type="scientific">Gossypium mustelinum</name>
    <name type="common">Cotton</name>
    <name type="synonym">Gossypium caicoense</name>
    <dbReference type="NCBI Taxonomy" id="34275"/>
    <lineage>
        <taxon>Eukaryota</taxon>
        <taxon>Viridiplantae</taxon>
        <taxon>Streptophyta</taxon>
        <taxon>Embryophyta</taxon>
        <taxon>Tracheophyta</taxon>
        <taxon>Spermatophyta</taxon>
        <taxon>Magnoliopsida</taxon>
        <taxon>eudicotyledons</taxon>
        <taxon>Gunneridae</taxon>
        <taxon>Pentapetalae</taxon>
        <taxon>rosids</taxon>
        <taxon>malvids</taxon>
        <taxon>Malvales</taxon>
        <taxon>Malvaceae</taxon>
        <taxon>Malvoideae</taxon>
        <taxon>Gossypium</taxon>
    </lineage>
</organism>
<dbReference type="AlphaFoldDB" id="A0A5D2TUI7"/>